<evidence type="ECO:0000259" key="3">
    <source>
        <dbReference type="PROSITE" id="PS51762"/>
    </source>
</evidence>
<gene>
    <name evidence="4" type="ORF">L202_02221</name>
</gene>
<evidence type="ECO:0000313" key="5">
    <source>
        <dbReference type="Proteomes" id="UP000094065"/>
    </source>
</evidence>
<dbReference type="Gene3D" id="2.60.120.200">
    <property type="match status" value="1"/>
</dbReference>
<dbReference type="OrthoDB" id="4781at2759"/>
<reference evidence="4 5" key="1">
    <citation type="submission" date="2016-06" db="EMBL/GenBank/DDBJ databases">
        <title>Evolution of pathogenesis and genome organization in the Tremellales.</title>
        <authorList>
            <person name="Cuomo C."/>
            <person name="Litvintseva A."/>
            <person name="Heitman J."/>
            <person name="Chen Y."/>
            <person name="Sun S."/>
            <person name="Springer D."/>
            <person name="Dromer F."/>
            <person name="Young S."/>
            <person name="Zeng Q."/>
            <person name="Chapman S."/>
            <person name="Gujja S."/>
            <person name="Saif S."/>
            <person name="Birren B."/>
        </authorList>
    </citation>
    <scope>NUCLEOTIDE SEQUENCE [LARGE SCALE GENOMIC DNA]</scope>
    <source>
        <strain evidence="4 5">CBS 6039</strain>
    </source>
</reference>
<dbReference type="PANTHER" id="PTHR10963:SF55">
    <property type="entry name" value="GLYCOSIDE HYDROLASE FAMILY 16 PROTEIN"/>
    <property type="match status" value="1"/>
</dbReference>
<dbReference type="SUPFAM" id="SSF49899">
    <property type="entry name" value="Concanavalin A-like lectins/glucanases"/>
    <property type="match status" value="1"/>
</dbReference>
<dbReference type="InterPro" id="IPR013320">
    <property type="entry name" value="ConA-like_dom_sf"/>
</dbReference>
<feature type="compositionally biased region" description="Polar residues" evidence="2">
    <location>
        <begin position="205"/>
        <end position="219"/>
    </location>
</feature>
<feature type="region of interest" description="Disordered" evidence="2">
    <location>
        <begin position="379"/>
        <end position="406"/>
    </location>
</feature>
<feature type="region of interest" description="Disordered" evidence="2">
    <location>
        <begin position="260"/>
        <end position="279"/>
    </location>
</feature>
<protein>
    <recommendedName>
        <fullName evidence="3">GH16 domain-containing protein</fullName>
    </recommendedName>
</protein>
<dbReference type="GO" id="GO:0005975">
    <property type="term" value="P:carbohydrate metabolic process"/>
    <property type="evidence" value="ECO:0007669"/>
    <property type="project" value="InterPro"/>
</dbReference>
<accession>A0A1E3HZZ6</accession>
<evidence type="ECO:0000256" key="1">
    <source>
        <dbReference type="ARBA" id="ARBA00006865"/>
    </source>
</evidence>
<dbReference type="GO" id="GO:0004553">
    <property type="term" value="F:hydrolase activity, hydrolyzing O-glycosyl compounds"/>
    <property type="evidence" value="ECO:0007669"/>
    <property type="project" value="InterPro"/>
</dbReference>
<organism evidence="4 5">
    <name type="scientific">Cryptococcus amylolentus CBS 6039</name>
    <dbReference type="NCBI Taxonomy" id="1295533"/>
    <lineage>
        <taxon>Eukaryota</taxon>
        <taxon>Fungi</taxon>
        <taxon>Dikarya</taxon>
        <taxon>Basidiomycota</taxon>
        <taxon>Agaricomycotina</taxon>
        <taxon>Tremellomycetes</taxon>
        <taxon>Tremellales</taxon>
        <taxon>Cryptococcaceae</taxon>
        <taxon>Cryptococcus</taxon>
    </lineage>
</organism>
<dbReference type="RefSeq" id="XP_018996186.1">
    <property type="nucleotide sequence ID" value="XM_019135783.1"/>
</dbReference>
<proteinExistence type="inferred from homology"/>
<feature type="region of interest" description="Disordered" evidence="2">
    <location>
        <begin position="291"/>
        <end position="324"/>
    </location>
</feature>
<dbReference type="AlphaFoldDB" id="A0A1E3HZZ6"/>
<name>A0A1E3HZZ6_9TREE</name>
<feature type="compositionally biased region" description="Polar residues" evidence="2">
    <location>
        <begin position="55"/>
        <end position="74"/>
    </location>
</feature>
<dbReference type="EMBL" id="AWGJ01000003">
    <property type="protein sequence ID" value="ODN81867.1"/>
    <property type="molecule type" value="Genomic_DNA"/>
</dbReference>
<feature type="compositionally biased region" description="Low complexity" evidence="2">
    <location>
        <begin position="91"/>
        <end position="104"/>
    </location>
</feature>
<dbReference type="Proteomes" id="UP000094065">
    <property type="component" value="Unassembled WGS sequence"/>
</dbReference>
<feature type="domain" description="GH16" evidence="3">
    <location>
        <begin position="477"/>
        <end position="814"/>
    </location>
</feature>
<feature type="compositionally biased region" description="Low complexity" evidence="2">
    <location>
        <begin position="14"/>
        <end position="28"/>
    </location>
</feature>
<evidence type="ECO:0000313" key="4">
    <source>
        <dbReference type="EMBL" id="ODN81867.1"/>
    </source>
</evidence>
<feature type="compositionally biased region" description="Basic residues" evidence="2">
    <location>
        <begin position="1"/>
        <end position="12"/>
    </location>
</feature>
<sequence>MGRKNKSNRRTKIASSGSANANTSSAATLRDEPPTGRQHNNPLSTVEESPIPFRSSLTSSPTNCQLPTFSSQHFASLVEEDDQLSPTAMNPSRRSSASSLSSADPLPPHRRATASSLDDAPVVQRRVSAHSLDDDDEPVIHRRPSASSLDDPAPSSGLAVPQRPSLTSTPSEQPLLAVETPREEEDFEVPSPGAEQQLDHREDSTPNTSFFNNHHSSAPSAAPKIRINDMPNSPPVHDDSRVPTPPVIASLTASPFAHGVRRPHHLQSQPPTTTTPINPTNIIHEVHTRQSFASAGSPSSYHPRNLAGVGTGMDNSSALAGPGPSTVAAATPNVPIHTAGLPKSVSTVITNAPGVSARTTGFDLPNSTSQNTIAERRAMRMKQTMSTSTSRRSRINDMGTTANKPVKGVLNRKPFQSTRLKGEIYKPWLENKDPALRWARWITLTSIFIGFAIAGIICWDGYRSVPKLGTVCSILNEDWSNGIDSSIWQHEVRTDGYGPGSFSWTTASSNNSYVEDGILYIVPTLTSDTIGIDAVTSGYTLNLTADGTCTSSNVSQCVAVSNSSKLTVINPVQTARLITKNTVSLKYGKVEVKAKFPTGDWLWPRVMLLPVNETYGTWPRSGQIDIMSGRGNNASYAGRGVDYAQSDLHWGPTTALDRLYLTWGYREQRRTYYSDKYHTFGFEWNENYLWTYIDSRVSQVVSLRFNKESFWTRGKFPSTYTNNSDVVKLTNPWSSSENNNAPFDQKFYLAIDLAVGSTDGWFPDSEGGKPWTDDSASAMSDFWAARSKWNGTSWSSDPKTRGFAVDTVKVWEVC</sequence>
<feature type="compositionally biased region" description="Low complexity" evidence="2">
    <location>
        <begin position="145"/>
        <end position="156"/>
    </location>
</feature>
<feature type="compositionally biased region" description="Polar residues" evidence="2">
    <location>
        <begin position="37"/>
        <end position="47"/>
    </location>
</feature>
<dbReference type="PANTHER" id="PTHR10963">
    <property type="entry name" value="GLYCOSYL HYDROLASE-RELATED"/>
    <property type="match status" value="1"/>
</dbReference>
<dbReference type="GeneID" id="30153530"/>
<feature type="compositionally biased region" description="Low complexity" evidence="2">
    <location>
        <begin position="270"/>
        <end position="279"/>
    </location>
</feature>
<dbReference type="InterPro" id="IPR000757">
    <property type="entry name" value="Beta-glucanase-like"/>
</dbReference>
<comment type="caution">
    <text evidence="4">The sequence shown here is derived from an EMBL/GenBank/DDBJ whole genome shotgun (WGS) entry which is preliminary data.</text>
</comment>
<dbReference type="Pfam" id="PF00722">
    <property type="entry name" value="Glyco_hydro_16"/>
    <property type="match status" value="1"/>
</dbReference>
<feature type="compositionally biased region" description="Low complexity" evidence="2">
    <location>
        <begin position="381"/>
        <end position="390"/>
    </location>
</feature>
<dbReference type="PROSITE" id="PS51762">
    <property type="entry name" value="GH16_2"/>
    <property type="match status" value="1"/>
</dbReference>
<keyword evidence="5" id="KW-1185">Reference proteome</keyword>
<evidence type="ECO:0000256" key="2">
    <source>
        <dbReference type="SAM" id="MobiDB-lite"/>
    </source>
</evidence>
<comment type="similarity">
    <text evidence="1">Belongs to the glycosyl hydrolase 16 family.</text>
</comment>
<dbReference type="InterPro" id="IPR050546">
    <property type="entry name" value="Glycosyl_Hydrlase_16"/>
</dbReference>
<dbReference type="STRING" id="1295533.A0A1E3HZZ6"/>
<feature type="region of interest" description="Disordered" evidence="2">
    <location>
        <begin position="1"/>
        <end position="241"/>
    </location>
</feature>
<feature type="compositionally biased region" description="Polar residues" evidence="2">
    <location>
        <begin position="291"/>
        <end position="302"/>
    </location>
</feature>